<dbReference type="STRING" id="399739.Pmen_3081"/>
<dbReference type="KEGG" id="pmy:Pmen_3081"/>
<sequence>MDVLSHKILARLGTDTGATTTQERISVDFLINGKSLLATIVQATGGHADFMGCLVRGFPKQNTEAVERLLCSASPDSDSGRVLLYICPECGDIGCGAYSAFVERTGSTYVWRDFAYENGYEDPEPIPDAGPYNFESKQYETELYHAGAL</sequence>
<name>A4XWW9_ECTM1</name>
<dbReference type="AlphaFoldDB" id="A4XWW9"/>
<evidence type="ECO:0000313" key="1">
    <source>
        <dbReference type="EMBL" id="ABP85835.1"/>
    </source>
</evidence>
<dbReference type="eggNOG" id="ENOG5031CT7">
    <property type="taxonomic scope" value="Bacteria"/>
</dbReference>
<dbReference type="EMBL" id="CP000680">
    <property type="protein sequence ID" value="ABP85835.1"/>
    <property type="molecule type" value="Genomic_DNA"/>
</dbReference>
<gene>
    <name evidence="1" type="ordered locus">Pmen_3081</name>
</gene>
<accession>A4XWW9</accession>
<reference evidence="1" key="1">
    <citation type="submission" date="2007-04" db="EMBL/GenBank/DDBJ databases">
        <title>Complete sequence of Pseudomonas mendocina ymp.</title>
        <authorList>
            <consortium name="US DOE Joint Genome Institute"/>
            <person name="Copeland A."/>
            <person name="Lucas S."/>
            <person name="Lapidus A."/>
            <person name="Barry K."/>
            <person name="Glavina del Rio T."/>
            <person name="Dalin E."/>
            <person name="Tice H."/>
            <person name="Pitluck S."/>
            <person name="Kiss H."/>
            <person name="Brettin T."/>
            <person name="Detter J.C."/>
            <person name="Bruce D."/>
            <person name="Han C."/>
            <person name="Schmutz J."/>
            <person name="Larimer F."/>
            <person name="Land M."/>
            <person name="Hauser L."/>
            <person name="Kyrpides N."/>
            <person name="Mikhailova N."/>
            <person name="Hersman L."/>
            <person name="Dubois J."/>
            <person name="Maurice P."/>
            <person name="Richardson P."/>
        </authorList>
    </citation>
    <scope>NUCLEOTIDE SEQUENCE [LARGE SCALE GENOMIC DNA]</scope>
    <source>
        <strain evidence="1">Ymp</strain>
    </source>
</reference>
<dbReference type="HOGENOM" id="CLU_1756600_0_0_6"/>
<protein>
    <submittedName>
        <fullName evidence="1">Uncharacterized protein</fullName>
    </submittedName>
</protein>
<organism evidence="1">
    <name type="scientific">Ectopseudomonas mendocina (strain ymp)</name>
    <name type="common">Pseudomonas mendocina</name>
    <dbReference type="NCBI Taxonomy" id="399739"/>
    <lineage>
        <taxon>Bacteria</taxon>
        <taxon>Pseudomonadati</taxon>
        <taxon>Pseudomonadota</taxon>
        <taxon>Gammaproteobacteria</taxon>
        <taxon>Pseudomonadales</taxon>
        <taxon>Pseudomonadaceae</taxon>
        <taxon>Ectopseudomonas</taxon>
    </lineage>
</organism>
<proteinExistence type="predicted"/>